<organism evidence="1 2">
    <name type="scientific">Streptacidiphilus cavernicola</name>
    <dbReference type="NCBI Taxonomy" id="3342716"/>
    <lineage>
        <taxon>Bacteria</taxon>
        <taxon>Bacillati</taxon>
        <taxon>Actinomycetota</taxon>
        <taxon>Actinomycetes</taxon>
        <taxon>Kitasatosporales</taxon>
        <taxon>Streptomycetaceae</taxon>
        <taxon>Streptacidiphilus</taxon>
    </lineage>
</organism>
<evidence type="ECO:0000313" key="2">
    <source>
        <dbReference type="Proteomes" id="UP001592528"/>
    </source>
</evidence>
<sequence length="74" mass="8032">MARNATYPVEIGPLVTGDRHRHVRIERPGSAPVWEACATGADLVSALTVFRPDLDLGDESQVHWVGSPGQWPQG</sequence>
<reference evidence="1 2" key="1">
    <citation type="submission" date="2024-09" db="EMBL/GenBank/DDBJ databases">
        <authorList>
            <person name="Lee S.D."/>
        </authorList>
    </citation>
    <scope>NUCLEOTIDE SEQUENCE [LARGE SCALE GENOMIC DNA]</scope>
    <source>
        <strain evidence="1 2">N1-5</strain>
    </source>
</reference>
<dbReference type="RefSeq" id="WP_030265318.1">
    <property type="nucleotide sequence ID" value="NZ_JBHEZZ010000016.1"/>
</dbReference>
<evidence type="ECO:0000313" key="1">
    <source>
        <dbReference type="EMBL" id="MFC1404763.1"/>
    </source>
</evidence>
<dbReference type="Proteomes" id="UP001592528">
    <property type="component" value="Unassembled WGS sequence"/>
</dbReference>
<comment type="caution">
    <text evidence="1">The sequence shown here is derived from an EMBL/GenBank/DDBJ whole genome shotgun (WGS) entry which is preliminary data.</text>
</comment>
<gene>
    <name evidence="1" type="ORF">ACEZDJ_26085</name>
</gene>
<proteinExistence type="predicted"/>
<name>A0ABV6UTG5_9ACTN</name>
<keyword evidence="2" id="KW-1185">Reference proteome</keyword>
<accession>A0ABV6UTG5</accession>
<protein>
    <submittedName>
        <fullName evidence="1">Uncharacterized protein</fullName>
    </submittedName>
</protein>
<dbReference type="EMBL" id="JBHEZZ010000016">
    <property type="protein sequence ID" value="MFC1404763.1"/>
    <property type="molecule type" value="Genomic_DNA"/>
</dbReference>